<proteinExistence type="predicted"/>
<name>A0ABS9W661_9PROT</name>
<organism evidence="1 2">
    <name type="scientific">Teichococcus vastitatis</name>
    <dbReference type="NCBI Taxonomy" id="2307076"/>
    <lineage>
        <taxon>Bacteria</taxon>
        <taxon>Pseudomonadati</taxon>
        <taxon>Pseudomonadota</taxon>
        <taxon>Alphaproteobacteria</taxon>
        <taxon>Acetobacterales</taxon>
        <taxon>Roseomonadaceae</taxon>
        <taxon>Roseomonas</taxon>
    </lineage>
</organism>
<protein>
    <submittedName>
        <fullName evidence="1">GNAT family N-acetyltransferase</fullName>
    </submittedName>
</protein>
<evidence type="ECO:0000313" key="1">
    <source>
        <dbReference type="EMBL" id="MCI0754708.1"/>
    </source>
</evidence>
<dbReference type="RefSeq" id="WP_241793009.1">
    <property type="nucleotide sequence ID" value="NZ_JALBUU010000004.1"/>
</dbReference>
<dbReference type="PANTHER" id="PTHR47017">
    <property type="entry name" value="ACYL-COA"/>
    <property type="match status" value="1"/>
</dbReference>
<sequence length="384" mass="42570">MPDSQQELTLRLHPAIAEIPAAEWDACAGPDNPFTSHAFLSALEDSGSASPRTGWLPQHAALRDAAGRLMAVAPTYAKSHSYGEYVFDHAWANALERAGGRYYPKLQVAVPFSPVPGGRLLVRPGSGIALAGLGEALAQAAEQLELSSAHVTFCTEAEWRALGEAGWLQRIGTQFHWQNEGYGSFEDFLGALSSRKRKQLRRERRDAQAAGLTFRTLQGAAITPLHWDAFHRFYMDTVDRKWGSAYLTERFWPLLSERLGDRVVLMVAERDGEPVAGALNLMGRDALYGRNWGAVVEAPFLHFELCYYQAIDFAIAQGLKRVEAGAQGQHKIQRGYLPVPTYSAHWIRHRGLRRAVAEFLDAERPAMIEEMGQLADASPFREVG</sequence>
<dbReference type="Gene3D" id="3.40.630.30">
    <property type="match status" value="1"/>
</dbReference>
<reference evidence="1 2" key="1">
    <citation type="submission" date="2022-03" db="EMBL/GenBank/DDBJ databases">
        <title>Complete genome analysis of Roseomonas KG 17.1 : a prolific producer of plant growth promoters.</title>
        <authorList>
            <person name="Saadouli I."/>
            <person name="Najjari A."/>
            <person name="Mosbah A."/>
            <person name="Ouzari H.I."/>
        </authorList>
    </citation>
    <scope>NUCLEOTIDE SEQUENCE [LARGE SCALE GENOMIC DNA]</scope>
    <source>
        <strain evidence="1 2">KG17-1</strain>
    </source>
</reference>
<evidence type="ECO:0000313" key="2">
    <source>
        <dbReference type="Proteomes" id="UP001201985"/>
    </source>
</evidence>
<dbReference type="SUPFAM" id="SSF55729">
    <property type="entry name" value="Acyl-CoA N-acyltransferases (Nat)"/>
    <property type="match status" value="1"/>
</dbReference>
<accession>A0ABS9W661</accession>
<comment type="caution">
    <text evidence="1">The sequence shown here is derived from an EMBL/GenBank/DDBJ whole genome shotgun (WGS) entry which is preliminary data.</text>
</comment>
<dbReference type="EMBL" id="JALBUU010000004">
    <property type="protein sequence ID" value="MCI0754708.1"/>
    <property type="molecule type" value="Genomic_DNA"/>
</dbReference>
<dbReference type="InterPro" id="IPR007434">
    <property type="entry name" value="FemAB-like"/>
</dbReference>
<dbReference type="InterPro" id="IPR016181">
    <property type="entry name" value="Acyl_CoA_acyltransferase"/>
</dbReference>
<dbReference type="Proteomes" id="UP001201985">
    <property type="component" value="Unassembled WGS sequence"/>
</dbReference>
<gene>
    <name evidence="1" type="ORF">MON41_13160</name>
</gene>
<dbReference type="Pfam" id="PF04339">
    <property type="entry name" value="FemAB_like"/>
    <property type="match status" value="1"/>
</dbReference>
<dbReference type="PANTHER" id="PTHR47017:SF1">
    <property type="entry name" value="ACYL-COA"/>
    <property type="match status" value="1"/>
</dbReference>
<keyword evidence="2" id="KW-1185">Reference proteome</keyword>